<feature type="region of interest" description="Disordered" evidence="5">
    <location>
        <begin position="465"/>
        <end position="569"/>
    </location>
</feature>
<dbReference type="PANTHER" id="PTHR45865:SF1">
    <property type="entry name" value="E3 UBIQUITIN-PROTEIN LIGASE SHPRH"/>
    <property type="match status" value="1"/>
</dbReference>
<dbReference type="InterPro" id="IPR038718">
    <property type="entry name" value="SNF2-like_sf"/>
</dbReference>
<organism evidence="8 9">
    <name type="scientific">Pleodorina starrii</name>
    <dbReference type="NCBI Taxonomy" id="330485"/>
    <lineage>
        <taxon>Eukaryota</taxon>
        <taxon>Viridiplantae</taxon>
        <taxon>Chlorophyta</taxon>
        <taxon>core chlorophytes</taxon>
        <taxon>Chlorophyceae</taxon>
        <taxon>CS clade</taxon>
        <taxon>Chlamydomonadales</taxon>
        <taxon>Volvocaceae</taxon>
        <taxon>Pleodorina</taxon>
    </lineage>
</organism>
<dbReference type="SMART" id="SM00490">
    <property type="entry name" value="HELICc"/>
    <property type="match status" value="1"/>
</dbReference>
<dbReference type="InterPro" id="IPR014001">
    <property type="entry name" value="Helicase_ATP-bd"/>
</dbReference>
<keyword evidence="2" id="KW-0378">Hydrolase</keyword>
<comment type="caution">
    <text evidence="8">The sequence shown here is derived from an EMBL/GenBank/DDBJ whole genome shotgun (WGS) entry which is preliminary data.</text>
</comment>
<evidence type="ECO:0000259" key="6">
    <source>
        <dbReference type="PROSITE" id="PS50089"/>
    </source>
</evidence>
<feature type="coiled-coil region" evidence="4">
    <location>
        <begin position="1318"/>
        <end position="1352"/>
    </location>
</feature>
<dbReference type="InterPro" id="IPR000330">
    <property type="entry name" value="SNF2_N"/>
</dbReference>
<keyword evidence="3" id="KW-0862">Zinc</keyword>
<feature type="compositionally biased region" description="Gly residues" evidence="5">
    <location>
        <begin position="920"/>
        <end position="933"/>
    </location>
</feature>
<keyword evidence="3" id="KW-0479">Metal-binding</keyword>
<keyword evidence="4" id="KW-0175">Coiled coil</keyword>
<dbReference type="PROSITE" id="PS50089">
    <property type="entry name" value="ZF_RING_2"/>
    <property type="match status" value="1"/>
</dbReference>
<feature type="compositionally biased region" description="Low complexity" evidence="5">
    <location>
        <begin position="1685"/>
        <end position="1696"/>
    </location>
</feature>
<evidence type="ECO:0000256" key="2">
    <source>
        <dbReference type="ARBA" id="ARBA00022801"/>
    </source>
</evidence>
<evidence type="ECO:0000256" key="5">
    <source>
        <dbReference type="SAM" id="MobiDB-lite"/>
    </source>
</evidence>
<dbReference type="InterPro" id="IPR027417">
    <property type="entry name" value="P-loop_NTPase"/>
</dbReference>
<dbReference type="InterPro" id="IPR052583">
    <property type="entry name" value="ATP-helicase/E3_Ub-Ligase"/>
</dbReference>
<keyword evidence="3" id="KW-0863">Zinc-finger</keyword>
<dbReference type="InterPro" id="IPR001650">
    <property type="entry name" value="Helicase_C-like"/>
</dbReference>
<feature type="compositionally biased region" description="Polar residues" evidence="5">
    <location>
        <begin position="596"/>
        <end position="605"/>
    </location>
</feature>
<protein>
    <submittedName>
        <fullName evidence="8">Uncharacterized protein</fullName>
    </submittedName>
</protein>
<dbReference type="Gene3D" id="3.40.50.10810">
    <property type="entry name" value="Tandem AAA-ATPase domain"/>
    <property type="match status" value="2"/>
</dbReference>
<feature type="compositionally biased region" description="Low complexity" evidence="5">
    <location>
        <begin position="1722"/>
        <end position="1744"/>
    </location>
</feature>
<dbReference type="PANTHER" id="PTHR45865">
    <property type="entry name" value="E3 UBIQUITIN-PROTEIN LIGASE SHPRH FAMILY MEMBER"/>
    <property type="match status" value="1"/>
</dbReference>
<evidence type="ECO:0000313" key="8">
    <source>
        <dbReference type="EMBL" id="GLC48768.1"/>
    </source>
</evidence>
<feature type="region of interest" description="Disordered" evidence="5">
    <location>
        <begin position="1684"/>
        <end position="1789"/>
    </location>
</feature>
<dbReference type="PROSITE" id="PS51194">
    <property type="entry name" value="HELICASE_CTER"/>
    <property type="match status" value="1"/>
</dbReference>
<feature type="region of interest" description="Disordered" evidence="5">
    <location>
        <begin position="1101"/>
        <end position="1130"/>
    </location>
</feature>
<sequence>MELGECIFLAKGDLDSLSPSAPELELQAKGQGKRTTLQLVTSQLVTDDGSPYVLATVDRALTNRDAQLPQNRRGVSNPAGQLLSVLAAGLADAQVLSASPYGAGVVAVRATVRLLPAAFDVVVPEQTSRAAAYLGDGAAAAAAAASVAGALLDVVRMFQERREPTAEAGDDAVLCDPGPSTSAGSEPRDAQQQGEAHPAGDDEERHHYSDVRDEIFDIVAPRDWHTTHPNPPGLKCKLFPYQQRALSWMVWRETQPELGRGLGREPQQGWSGSAEAAAEAEDVVTAATAAATAHLGDFASQDLFWRRVEVRGGQELWVNPFPGGGLRREPPPPPRRQRVGILADEMGLGKTVEVIALMLARPPQQQQRGGAAGVGSYCAADGGGGGRFLGPNLIVTPPSILQQWAYEIANHSNLKVCVYDGLRWHRQQSEEKEKERIKEVKREARLAVQREKEAKRQERAWLQAERAAARAAKQKTRQDRKRARSASAARGSSRGRTKRRGNDTEEEEEEDGHDEDEEDAEAGAAAGAGGQTKEAGPSIARQTPFGGAPSAVGTVDAGPAANGDGAGSAAHPLRKLRVRFAAGSHSLGSGAGTGAEPNTSVSSQRGPGGPQVAANGAAAGRDGSEAGGLTVAARVAMPSRMQLYQRELMAALYAGTPLCPASCDPQAEARAAVQELLDADVVLTTYSVLKEEVHYSPSNRVLSGLRHEKKYSVPESPLLQIRWQRLVMDEAQLVGGSYSHVVQMAARIEASHRWCVTGTPIGAGGLDDILGLLCVLKYGPYDDAGVFKHLISEPYRSGSAEGHSRLAALIKPIMWRNSKAVAAQDHPLPRRVLQEAHLRFSAAEETFYDVILGETRKAYNEMTSHQEQQTLQRAHQQQEQEQQAQQQDGRQGEQRQPQEGQQRLQNGNRRRSVVVDLTGDGEGQAAGGSGSGAGPSSQQGSQAVVKHQGPGTSSKHHLHTKRRRGQDRGETLAQVAGAELHQLRLACVHIKLTSYWQKLGQELALHGQHHGAVGGAAALPAIDDVMARLRDQAQLHLQNAERDLCVVLNALAARLEATARKVRAMGARRMLQEATSPGGSAGAAARQGGAAAAAAGAIADETADEEGVRSVEKKAKRRKEAAGGSEGAAAAVTAVDADATADGEAQGGEGGAAAAGGGAEAENAVHPFRYNASGKTAAALSADAERMLRECNELLETSWNVGENGIEAAAAAEGAAVAAAAAAGEELEKDIKAASASIRSWRFVQAHTSQLLADLLTTHPQVCAPAAVDGSGADPSCAAAGAASALSAPANAADAAAAAASAATAASLRAAELRAYVNSRATDVRATADRELQRARERLDRINATIARLRQQIVEEYDTAVAHGLPDGVVPEPRAWLEDVQARLDAARQVEAAHRAEKQAAAAAGATVALMGKEVGALLSSEEAAVTRQRVGLEAVAGSLLVATALDRLRAADRGLRAGHGHGHGHGQQLEPGPEWRSVLVGGVTMLLPPEGATSLASDPRLAARADWCLAYPPAVGLLRYAVSAATQVEPAEMAARGIAHGFDQMTVLLCERHLRHPIRMLESRLQDQRKTADHQGTAKLRGHGLVMLLPALEAVRLCIELLRTWKEHHMAELQVEVAENQCEVVTGEVMAAAQGHLPGMTPLLKLSEEELRHQVSQLKARCEELRHKKSFFHNQYLEATSLRHGGPAPAAATGPAAGGAGRHPPAAHAEGKRTQPTMGHVSSSGASTPPPAAAAAVGNAAAAERVAREQDSAAGEHGSSSGLAGAGGSGRPAPAAHAPSAPAGALSPDTSRVAHVGVACRTGILACLHPWEQWRPGYGHSNPIGQADGTRRVATSDVYDLTGADDMDVDGMAADPRVGGGSASSTGVDGASAASTAPSAAARTEAEEAAAPPAVPQTEVTLERTATPDATHGAPGSSPPAVGVAAAIEAAAAVRVAAADGPAAAAPAGQAAENTPTDRAAAAAAAARARMAAEMAAAKARLGLGLGAVDGGIGGDGDGEKEEGGLTCAVCADTLTTDIRLFPCGHYYCASCSDLILGPTGNRRCPTCRFYVREKDSVVKVGGVSAPAAGGGAGAGGAGSRVRPRAGSCMDGSGEVDPPEGQHILTVKIEGGSELMCKIGALMRRLVWLRDHRPAEKSLVFSQWSDALQIVERGLRTNNIGYVSLETGRRMRAAMSAFLNDDSCRVFLLSLRQGAAGLTLVRANHVFLLEPSLDPAIEQQAVARVHRIGQTRDVTVTRLLVDGTVEEAVMRMLKEKQQLFMEGIVSSAAGSRGAAASRPHTGAGPSTSGAPRAGAGSGAAGLVPSAVPLLEGGEGEEASLPTAAPRQEVLAGADMSYLLNAVLL</sequence>
<evidence type="ECO:0000256" key="1">
    <source>
        <dbReference type="ARBA" id="ARBA00008438"/>
    </source>
</evidence>
<dbReference type="InterPro" id="IPR001841">
    <property type="entry name" value="Znf_RING"/>
</dbReference>
<dbReference type="Gene3D" id="3.30.40.10">
    <property type="entry name" value="Zinc/RING finger domain, C3HC4 (zinc finger)"/>
    <property type="match status" value="1"/>
</dbReference>
<dbReference type="Pfam" id="PF00271">
    <property type="entry name" value="Helicase_C"/>
    <property type="match status" value="1"/>
</dbReference>
<accession>A0A9W6BB00</accession>
<dbReference type="EMBL" id="BRXU01000002">
    <property type="protein sequence ID" value="GLC48768.1"/>
    <property type="molecule type" value="Genomic_DNA"/>
</dbReference>
<feature type="region of interest" description="Disordered" evidence="5">
    <location>
        <begin position="584"/>
        <end position="624"/>
    </location>
</feature>
<evidence type="ECO:0000313" key="9">
    <source>
        <dbReference type="Proteomes" id="UP001165080"/>
    </source>
</evidence>
<evidence type="ECO:0000256" key="3">
    <source>
        <dbReference type="PROSITE-ProRule" id="PRU00175"/>
    </source>
</evidence>
<feature type="compositionally biased region" description="Low complexity" evidence="5">
    <location>
        <begin position="934"/>
        <end position="943"/>
    </location>
</feature>
<dbReference type="GO" id="GO:0008270">
    <property type="term" value="F:zinc ion binding"/>
    <property type="evidence" value="ECO:0007669"/>
    <property type="project" value="UniProtKB-KW"/>
</dbReference>
<dbReference type="InterPro" id="IPR013083">
    <property type="entry name" value="Znf_RING/FYVE/PHD"/>
</dbReference>
<feature type="domain" description="Helicase C-terminal" evidence="7">
    <location>
        <begin position="2122"/>
        <end position="2273"/>
    </location>
</feature>
<dbReference type="Pfam" id="PF13920">
    <property type="entry name" value="zf-C3HC4_3"/>
    <property type="match status" value="1"/>
</dbReference>
<feature type="compositionally biased region" description="Basic residues" evidence="5">
    <location>
        <begin position="472"/>
        <end position="484"/>
    </location>
</feature>
<feature type="compositionally biased region" description="Acidic residues" evidence="5">
    <location>
        <begin position="504"/>
        <end position="521"/>
    </location>
</feature>
<name>A0A9W6BB00_9CHLO</name>
<dbReference type="GO" id="GO:0005524">
    <property type="term" value="F:ATP binding"/>
    <property type="evidence" value="ECO:0007669"/>
    <property type="project" value="InterPro"/>
</dbReference>
<dbReference type="InterPro" id="IPR049730">
    <property type="entry name" value="SNF2/RAD54-like_C"/>
</dbReference>
<feature type="region of interest" description="Disordered" evidence="5">
    <location>
        <begin position="162"/>
        <end position="205"/>
    </location>
</feature>
<feature type="compositionally biased region" description="Low complexity" evidence="5">
    <location>
        <begin position="1772"/>
        <end position="1789"/>
    </location>
</feature>
<dbReference type="Proteomes" id="UP001165080">
    <property type="component" value="Unassembled WGS sequence"/>
</dbReference>
<evidence type="ECO:0000259" key="7">
    <source>
        <dbReference type="PROSITE" id="PS51194"/>
    </source>
</evidence>
<feature type="region of interest" description="Disordered" evidence="5">
    <location>
        <begin position="1854"/>
        <end position="1900"/>
    </location>
</feature>
<feature type="compositionally biased region" description="Low complexity" evidence="5">
    <location>
        <begin position="1753"/>
        <end position="1764"/>
    </location>
</feature>
<dbReference type="SMART" id="SM00487">
    <property type="entry name" value="DEXDc"/>
    <property type="match status" value="1"/>
</dbReference>
<feature type="compositionally biased region" description="Low complexity" evidence="5">
    <location>
        <begin position="557"/>
        <end position="569"/>
    </location>
</feature>
<feature type="compositionally biased region" description="Low complexity" evidence="5">
    <location>
        <begin position="866"/>
        <end position="907"/>
    </location>
</feature>
<dbReference type="GO" id="GO:0016787">
    <property type="term" value="F:hydrolase activity"/>
    <property type="evidence" value="ECO:0007669"/>
    <property type="project" value="UniProtKB-KW"/>
</dbReference>
<dbReference type="SMART" id="SM00184">
    <property type="entry name" value="RING"/>
    <property type="match status" value="1"/>
</dbReference>
<feature type="compositionally biased region" description="Low complexity" evidence="5">
    <location>
        <begin position="1872"/>
        <end position="1884"/>
    </location>
</feature>
<dbReference type="SUPFAM" id="SSF57850">
    <property type="entry name" value="RING/U-box"/>
    <property type="match status" value="1"/>
</dbReference>
<dbReference type="SUPFAM" id="SSF52540">
    <property type="entry name" value="P-loop containing nucleoside triphosphate hydrolases"/>
    <property type="match status" value="3"/>
</dbReference>
<feature type="compositionally biased region" description="Polar residues" evidence="5">
    <location>
        <begin position="179"/>
        <end position="194"/>
    </location>
</feature>
<feature type="region of interest" description="Disordered" evidence="5">
    <location>
        <begin position="862"/>
        <end position="969"/>
    </location>
</feature>
<dbReference type="Pfam" id="PF00176">
    <property type="entry name" value="SNF2-rel_dom"/>
    <property type="match status" value="2"/>
</dbReference>
<proteinExistence type="inferred from homology"/>
<feature type="region of interest" description="Disordered" evidence="5">
    <location>
        <begin position="2272"/>
        <end position="2299"/>
    </location>
</feature>
<feature type="coiled-coil region" evidence="4">
    <location>
        <begin position="430"/>
        <end position="457"/>
    </location>
</feature>
<keyword evidence="9" id="KW-1185">Reference proteome</keyword>
<feature type="domain" description="RING-type" evidence="6">
    <location>
        <begin position="2009"/>
        <end position="2050"/>
    </location>
</feature>
<dbReference type="CDD" id="cd18793">
    <property type="entry name" value="SF2_C_SNF"/>
    <property type="match status" value="1"/>
</dbReference>
<feature type="compositionally biased region" description="Basic residues" evidence="5">
    <location>
        <begin position="954"/>
        <end position="965"/>
    </location>
</feature>
<comment type="similarity">
    <text evidence="1">Belongs to the SNF2/RAD54 helicase family. RAD16 subfamily.</text>
</comment>
<reference evidence="8 9" key="1">
    <citation type="journal article" date="2023" name="Commun. Biol.">
        <title>Reorganization of the ancestral sex-determining regions during the evolution of trioecy in Pleodorina starrii.</title>
        <authorList>
            <person name="Takahashi K."/>
            <person name="Suzuki S."/>
            <person name="Kawai-Toyooka H."/>
            <person name="Yamamoto K."/>
            <person name="Hamaji T."/>
            <person name="Ootsuki R."/>
            <person name="Yamaguchi H."/>
            <person name="Kawachi M."/>
            <person name="Higashiyama T."/>
            <person name="Nozaki H."/>
        </authorList>
    </citation>
    <scope>NUCLEOTIDE SEQUENCE [LARGE SCALE GENOMIC DNA]</scope>
    <source>
        <strain evidence="8 9">NIES-4479</strain>
    </source>
</reference>
<dbReference type="Gene3D" id="3.40.50.300">
    <property type="entry name" value="P-loop containing nucleotide triphosphate hydrolases"/>
    <property type="match status" value="1"/>
</dbReference>
<evidence type="ECO:0000256" key="4">
    <source>
        <dbReference type="SAM" id="Coils"/>
    </source>
</evidence>
<gene>
    <name evidence="8" type="primary">PLEST005788</name>
    <name evidence="8" type="ORF">PLESTB_000145900</name>
</gene>